<dbReference type="PATRIC" id="fig|1300345.3.peg.2590"/>
<gene>
    <name evidence="1" type="ORF">LF41_1520</name>
</gene>
<dbReference type="SUPFAM" id="SSF53448">
    <property type="entry name" value="Nucleotide-diphospho-sugar transferases"/>
    <property type="match status" value="1"/>
</dbReference>
<dbReference type="Proteomes" id="UP000030518">
    <property type="component" value="Unassembled WGS sequence"/>
</dbReference>
<dbReference type="Pfam" id="PF13704">
    <property type="entry name" value="Glyco_tranf_2_4"/>
    <property type="match status" value="1"/>
</dbReference>
<name>A0A0A2WD98_9GAMM</name>
<accession>A0A0A2WD98</accession>
<comment type="caution">
    <text evidence="1">The sequence shown here is derived from an EMBL/GenBank/DDBJ whole genome shotgun (WGS) entry which is preliminary data.</text>
</comment>
<evidence type="ECO:0000313" key="1">
    <source>
        <dbReference type="EMBL" id="KGQ18166.1"/>
    </source>
</evidence>
<dbReference type="InterPro" id="IPR029044">
    <property type="entry name" value="Nucleotide-diphossugar_trans"/>
</dbReference>
<organism evidence="1 2">
    <name type="scientific">Lysobacter dokdonensis DS-58</name>
    <dbReference type="NCBI Taxonomy" id="1300345"/>
    <lineage>
        <taxon>Bacteria</taxon>
        <taxon>Pseudomonadati</taxon>
        <taxon>Pseudomonadota</taxon>
        <taxon>Gammaproteobacteria</taxon>
        <taxon>Lysobacterales</taxon>
        <taxon>Lysobacteraceae</taxon>
        <taxon>Noviluteimonas</taxon>
    </lineage>
</organism>
<evidence type="ECO:0000313" key="2">
    <source>
        <dbReference type="Proteomes" id="UP000030518"/>
    </source>
</evidence>
<dbReference type="STRING" id="1300345.LF41_1520"/>
<dbReference type="AlphaFoldDB" id="A0A0A2WD98"/>
<proteinExistence type="predicted"/>
<sequence>MHAAAVSMVRNECDVIELFARINLRAFAHLFIVDHGSNDGTPAILERLRLEGLPITVLHEHGIQQTQAQTLTRLVRHVAALGRYGYVVPLDADEFVQLPAGFEWESLDETLGDAYYGQVHWATYVPMCGDFFGARAPLHAHFRLRAMALPEESKVVLPRAAALDCTLGPGSHAAHTPSGHAPKVLPLSLCHAPVRSAGQLLRKALIGTHVLSIKPDRLPTEGAHWDALAAELRRRDYRCDDDFLKAMALRYALPADAPLPRVDDEGDACAHRIGTDDDVIRHRDLAHIDVIAGLDGFLAKACAEINALSAIGNPAARKRRWLRW</sequence>
<keyword evidence="2" id="KW-1185">Reference proteome</keyword>
<protein>
    <submittedName>
        <fullName evidence="1">TPR domain containing protein</fullName>
    </submittedName>
</protein>
<reference evidence="1 2" key="1">
    <citation type="submission" date="2014-09" db="EMBL/GenBank/DDBJ databases">
        <title>Genome sequences of Lysobacter dokdonensis DS-58.</title>
        <authorList>
            <person name="Kim J.F."/>
            <person name="Kwak M.-J."/>
        </authorList>
    </citation>
    <scope>NUCLEOTIDE SEQUENCE [LARGE SCALE GENOMIC DNA]</scope>
    <source>
        <strain evidence="1 2">DS-58</strain>
    </source>
</reference>
<dbReference type="eggNOG" id="COG0463">
    <property type="taxonomic scope" value="Bacteria"/>
</dbReference>
<dbReference type="EMBL" id="JRKJ01000021">
    <property type="protein sequence ID" value="KGQ18166.1"/>
    <property type="molecule type" value="Genomic_DNA"/>
</dbReference>